<evidence type="ECO:0000313" key="6">
    <source>
        <dbReference type="EMBL" id="SDQ80034.1"/>
    </source>
</evidence>
<dbReference type="AlphaFoldDB" id="A0A1H1DU71"/>
<keyword evidence="4" id="KW-0862">Zinc</keyword>
<dbReference type="RefSeq" id="WP_131815507.1">
    <property type="nucleotide sequence ID" value="NZ_FNKK01000002.1"/>
</dbReference>
<evidence type="ECO:0000313" key="7">
    <source>
        <dbReference type="Proteomes" id="UP000217103"/>
    </source>
</evidence>
<keyword evidence="7" id="KW-1185">Reference proteome</keyword>
<evidence type="ECO:0000256" key="2">
    <source>
        <dbReference type="ARBA" id="ARBA00022723"/>
    </source>
</evidence>
<dbReference type="EMBL" id="FNKK01000002">
    <property type="protein sequence ID" value="SDQ80034.1"/>
    <property type="molecule type" value="Genomic_DNA"/>
</dbReference>
<gene>
    <name evidence="6" type="ORF">SAMN04489764_2173</name>
</gene>
<dbReference type="InterPro" id="IPR051013">
    <property type="entry name" value="MBL_superfamily_lactonases"/>
</dbReference>
<dbReference type="Proteomes" id="UP000217103">
    <property type="component" value="Unassembled WGS sequence"/>
</dbReference>
<dbReference type="STRING" id="35622.SAMN04489764_2173"/>
<accession>A0A1H1DU71</accession>
<dbReference type="PANTHER" id="PTHR42978">
    <property type="entry name" value="QUORUM-QUENCHING LACTONASE YTNP-RELATED-RELATED"/>
    <property type="match status" value="1"/>
</dbReference>
<evidence type="ECO:0000259" key="5">
    <source>
        <dbReference type="SMART" id="SM00849"/>
    </source>
</evidence>
<evidence type="ECO:0000256" key="1">
    <source>
        <dbReference type="ARBA" id="ARBA00007749"/>
    </source>
</evidence>
<proteinExistence type="inferred from homology"/>
<organism evidence="6 7">
    <name type="scientific">Thermostaphylospora chromogena</name>
    <dbReference type="NCBI Taxonomy" id="35622"/>
    <lineage>
        <taxon>Bacteria</taxon>
        <taxon>Bacillati</taxon>
        <taxon>Actinomycetota</taxon>
        <taxon>Actinomycetes</taxon>
        <taxon>Streptosporangiales</taxon>
        <taxon>Thermomonosporaceae</taxon>
        <taxon>Thermostaphylospora</taxon>
    </lineage>
</organism>
<comment type="similarity">
    <text evidence="1">Belongs to the metallo-beta-lactamase superfamily.</text>
</comment>
<sequence>MPWNVGDVRITRVVEHVMPFTVDFFAAATPADVAAEAWLVPDFVDADGRYLMSFQTFVVEAGARRIVVDTCTGNSKDRPLIPQFDHQHRPFLKNLTAAGFAPDTIDVVVCTHLHVDHVGWNTRLVDGEWTPTFPRARYLFGAADIDYWSRSKDPLHAPAFADSVRPVIDAGLVDAVTADTALTGEVRIVRTPGHTPGHMSVWIDDRCVITGDVLHNPIQCRHPEWTARGDVDPDLARATRGGLLQAAAATDALVLGTHFAGVGAGRVSSTADGYRFTPESHD</sequence>
<dbReference type="GO" id="GO:0046872">
    <property type="term" value="F:metal ion binding"/>
    <property type="evidence" value="ECO:0007669"/>
    <property type="project" value="UniProtKB-KW"/>
</dbReference>
<dbReference type="SUPFAM" id="SSF56281">
    <property type="entry name" value="Metallo-hydrolase/oxidoreductase"/>
    <property type="match status" value="1"/>
</dbReference>
<dbReference type="PANTHER" id="PTHR42978:SF6">
    <property type="entry name" value="QUORUM-QUENCHING LACTONASE YTNP-RELATED"/>
    <property type="match status" value="1"/>
</dbReference>
<dbReference type="InterPro" id="IPR036866">
    <property type="entry name" value="RibonucZ/Hydroxyglut_hydro"/>
</dbReference>
<dbReference type="Gene3D" id="3.60.15.10">
    <property type="entry name" value="Ribonuclease Z/Hydroxyacylglutathione hydrolase-like"/>
    <property type="match status" value="1"/>
</dbReference>
<dbReference type="OrthoDB" id="5177904at2"/>
<keyword evidence="3" id="KW-0378">Hydrolase</keyword>
<reference evidence="6 7" key="1">
    <citation type="submission" date="2016-10" db="EMBL/GenBank/DDBJ databases">
        <authorList>
            <person name="de Groot N.N."/>
        </authorList>
    </citation>
    <scope>NUCLEOTIDE SEQUENCE [LARGE SCALE GENOMIC DNA]</scope>
    <source>
        <strain evidence="6 7">DSM 43794</strain>
    </source>
</reference>
<keyword evidence="2" id="KW-0479">Metal-binding</keyword>
<protein>
    <submittedName>
        <fullName evidence="6">Glyoxylase, beta-lactamase superfamily II</fullName>
    </submittedName>
</protein>
<evidence type="ECO:0000256" key="4">
    <source>
        <dbReference type="ARBA" id="ARBA00022833"/>
    </source>
</evidence>
<dbReference type="CDD" id="cd16277">
    <property type="entry name" value="metallo-hydrolase-like_MBL-fold"/>
    <property type="match status" value="1"/>
</dbReference>
<dbReference type="InterPro" id="IPR001279">
    <property type="entry name" value="Metallo-B-lactamas"/>
</dbReference>
<feature type="domain" description="Metallo-beta-lactamase" evidence="5">
    <location>
        <begin position="52"/>
        <end position="258"/>
    </location>
</feature>
<dbReference type="GO" id="GO:0016787">
    <property type="term" value="F:hydrolase activity"/>
    <property type="evidence" value="ECO:0007669"/>
    <property type="project" value="UniProtKB-KW"/>
</dbReference>
<dbReference type="SMART" id="SM00849">
    <property type="entry name" value="Lactamase_B"/>
    <property type="match status" value="1"/>
</dbReference>
<evidence type="ECO:0000256" key="3">
    <source>
        <dbReference type="ARBA" id="ARBA00022801"/>
    </source>
</evidence>
<name>A0A1H1DU71_9ACTN</name>
<dbReference type="Pfam" id="PF00753">
    <property type="entry name" value="Lactamase_B"/>
    <property type="match status" value="1"/>
</dbReference>